<comment type="similarity">
    <text evidence="1">Belongs to the carotenoid oxygenase family.</text>
</comment>
<keyword evidence="8" id="KW-1185">Reference proteome</keyword>
<sequence>MENSQTDLLQPVPSGSLSQDTIQLDETSLLDPQGRPNVSPASSSSQVEKTDSDTSHAKGFYNTTDSSQVVDLTVEGQLPNWLVGEHYTIGPGVYDIKYTRKIEIEGILQSATCTFTLGHWFDALPLVNRFDLDGQRNTVTYRHRLTSKRLIEKIRDHHGYAPSFPAGLFKTHPNQTMLIKFLNNGKKPKPDRVPCAQRIMTQLPGIEGRLFCQDFANHILELDSFDLTPTRIETWDEVNPDFKGYSSCPHGQFDPETEEYINFSMEIGYRSTKYHFFSISDADPKGHTIATIWNAPTGWVNHFGLTPNYIIMVIHPMLANTGAVKFAWSESILDSFDFYPSEPTLFYVISRKQKEVVACYRSSACFSLNGINAFEDMHGNVVVDLVCYQDDRITQQLSTEVLRQPETLDLPFAQLRRYVLQQPQHEAHQTYLANHSFIPSAVAITSRIGSVWNYVTGNTYSPENATGASGWHAWMPVVEYEVLTDASLELPVVNPTYKMKSYGFVYGLGFKTPSVEQGTLWNAIVKIDVHTKQVVASWHQEHCYPSEAQFVPKPTAIGDKTEQEDAGVLVSIVMDSARATSFLLVLDAQHLSVLARVELNKLVPLSFAHGCHKPRSTSP</sequence>
<feature type="region of interest" description="Disordered" evidence="6">
    <location>
        <begin position="1"/>
        <end position="61"/>
    </location>
</feature>
<evidence type="ECO:0000256" key="6">
    <source>
        <dbReference type="SAM" id="MobiDB-lite"/>
    </source>
</evidence>
<evidence type="ECO:0000256" key="4">
    <source>
        <dbReference type="ARBA" id="ARBA00023004"/>
    </source>
</evidence>
<comment type="cofactor">
    <cofactor evidence="5">
        <name>Fe(2+)</name>
        <dbReference type="ChEBI" id="CHEBI:29033"/>
    </cofactor>
    <text evidence="5">Binds 1 Fe(2+) ion per subunit.</text>
</comment>
<keyword evidence="2 5" id="KW-0479">Metal-binding</keyword>
<comment type="caution">
    <text evidence="7">The sequence shown here is derived from an EMBL/GenBank/DDBJ whole genome shotgun (WGS) entry which is preliminary data.</text>
</comment>
<accession>A0A367KL12</accession>
<dbReference type="OrthoDB" id="407010at2759"/>
<dbReference type="GO" id="GO:0016121">
    <property type="term" value="P:carotene catabolic process"/>
    <property type="evidence" value="ECO:0007669"/>
    <property type="project" value="TreeGrafter"/>
</dbReference>
<dbReference type="PANTHER" id="PTHR10543:SF24">
    <property type="entry name" value="CAROTENOID ISOMEROOXYGENASE"/>
    <property type="match status" value="1"/>
</dbReference>
<gene>
    <name evidence="7" type="ORF">CU098_005962</name>
</gene>
<evidence type="ECO:0000256" key="5">
    <source>
        <dbReference type="PIRSR" id="PIRSR604294-1"/>
    </source>
</evidence>
<name>A0A367KL12_RHIST</name>
<evidence type="ECO:0008006" key="9">
    <source>
        <dbReference type="Google" id="ProtNLM"/>
    </source>
</evidence>
<dbReference type="GO" id="GO:0046872">
    <property type="term" value="F:metal ion binding"/>
    <property type="evidence" value="ECO:0007669"/>
    <property type="project" value="UniProtKB-KW"/>
</dbReference>
<feature type="binding site" evidence="5">
    <location>
        <position position="609"/>
    </location>
    <ligand>
        <name>Fe cation</name>
        <dbReference type="ChEBI" id="CHEBI:24875"/>
        <note>catalytic</note>
    </ligand>
</feature>
<dbReference type="PANTHER" id="PTHR10543">
    <property type="entry name" value="BETA-CAROTENE DIOXYGENASE"/>
    <property type="match status" value="1"/>
</dbReference>
<keyword evidence="3" id="KW-0560">Oxidoreductase</keyword>
<evidence type="ECO:0000313" key="7">
    <source>
        <dbReference type="EMBL" id="RCI02924.1"/>
    </source>
</evidence>
<keyword evidence="4 5" id="KW-0408">Iron</keyword>
<dbReference type="Pfam" id="PF03055">
    <property type="entry name" value="RPE65"/>
    <property type="match status" value="1"/>
</dbReference>
<feature type="binding site" evidence="5">
    <location>
        <position position="250"/>
    </location>
    <ligand>
        <name>Fe cation</name>
        <dbReference type="ChEBI" id="CHEBI:24875"/>
        <note>catalytic</note>
    </ligand>
</feature>
<feature type="compositionally biased region" description="Polar residues" evidence="6">
    <location>
        <begin position="1"/>
        <end position="26"/>
    </location>
</feature>
<proteinExistence type="inferred from homology"/>
<reference evidence="7 8" key="1">
    <citation type="journal article" date="2018" name="G3 (Bethesda)">
        <title>Phylogenetic and Phylogenomic Definition of Rhizopus Species.</title>
        <authorList>
            <person name="Gryganskyi A.P."/>
            <person name="Golan J."/>
            <person name="Dolatabadi S."/>
            <person name="Mondo S."/>
            <person name="Robb S."/>
            <person name="Idnurm A."/>
            <person name="Muszewska A."/>
            <person name="Steczkiewicz K."/>
            <person name="Masonjones S."/>
            <person name="Liao H.L."/>
            <person name="Gajdeczka M.T."/>
            <person name="Anike F."/>
            <person name="Vuek A."/>
            <person name="Anishchenko I.M."/>
            <person name="Voigt K."/>
            <person name="de Hoog G.S."/>
            <person name="Smith M.E."/>
            <person name="Heitman J."/>
            <person name="Vilgalys R."/>
            <person name="Stajich J.E."/>
        </authorList>
    </citation>
    <scope>NUCLEOTIDE SEQUENCE [LARGE SCALE GENOMIC DNA]</scope>
    <source>
        <strain evidence="7 8">LSU 92-RS-03</strain>
    </source>
</reference>
<dbReference type="Proteomes" id="UP000253551">
    <property type="component" value="Unassembled WGS sequence"/>
</dbReference>
<evidence type="ECO:0000313" key="8">
    <source>
        <dbReference type="Proteomes" id="UP000253551"/>
    </source>
</evidence>
<evidence type="ECO:0000256" key="2">
    <source>
        <dbReference type="ARBA" id="ARBA00022723"/>
    </source>
</evidence>
<evidence type="ECO:0000256" key="1">
    <source>
        <dbReference type="ARBA" id="ARBA00006787"/>
    </source>
</evidence>
<organism evidence="7 8">
    <name type="scientific">Rhizopus stolonifer</name>
    <name type="common">Rhizopus nigricans</name>
    <dbReference type="NCBI Taxonomy" id="4846"/>
    <lineage>
        <taxon>Eukaryota</taxon>
        <taxon>Fungi</taxon>
        <taxon>Fungi incertae sedis</taxon>
        <taxon>Mucoromycota</taxon>
        <taxon>Mucoromycotina</taxon>
        <taxon>Mucoromycetes</taxon>
        <taxon>Mucorales</taxon>
        <taxon>Mucorineae</taxon>
        <taxon>Rhizopodaceae</taxon>
        <taxon>Rhizopus</taxon>
    </lineage>
</organism>
<dbReference type="GO" id="GO:0010436">
    <property type="term" value="F:carotenoid dioxygenase activity"/>
    <property type="evidence" value="ECO:0007669"/>
    <property type="project" value="TreeGrafter"/>
</dbReference>
<protein>
    <recommendedName>
        <fullName evidence="9">Carotenoid oxygenase</fullName>
    </recommendedName>
</protein>
<dbReference type="EMBL" id="PJQM01001208">
    <property type="protein sequence ID" value="RCI02924.1"/>
    <property type="molecule type" value="Genomic_DNA"/>
</dbReference>
<dbReference type="InterPro" id="IPR004294">
    <property type="entry name" value="Carotenoid_Oase"/>
</dbReference>
<evidence type="ECO:0000256" key="3">
    <source>
        <dbReference type="ARBA" id="ARBA00023002"/>
    </source>
</evidence>
<dbReference type="AlphaFoldDB" id="A0A367KL12"/>
<dbReference type="STRING" id="4846.A0A367KL12"/>